<reference evidence="3 4" key="1">
    <citation type="journal article" date="2016" name="Mol. Biol. Evol.">
        <title>Comparative Genomics of Early-Diverging Mushroom-Forming Fungi Provides Insights into the Origins of Lignocellulose Decay Capabilities.</title>
        <authorList>
            <person name="Nagy L.G."/>
            <person name="Riley R."/>
            <person name="Tritt A."/>
            <person name="Adam C."/>
            <person name="Daum C."/>
            <person name="Floudas D."/>
            <person name="Sun H."/>
            <person name="Yadav J.S."/>
            <person name="Pangilinan J."/>
            <person name="Larsson K.H."/>
            <person name="Matsuura K."/>
            <person name="Barry K."/>
            <person name="Labutti K."/>
            <person name="Kuo R."/>
            <person name="Ohm R.A."/>
            <person name="Bhattacharya S.S."/>
            <person name="Shirouzu T."/>
            <person name="Yoshinaga Y."/>
            <person name="Martin F.M."/>
            <person name="Grigoriev I.V."/>
            <person name="Hibbett D.S."/>
        </authorList>
    </citation>
    <scope>NUCLEOTIDE SEQUENCE [LARGE SCALE GENOMIC DNA]</scope>
    <source>
        <strain evidence="3 4">93-53</strain>
    </source>
</reference>
<name>A0A165EM04_9APHY</name>
<dbReference type="PANTHER" id="PTHR40633">
    <property type="entry name" value="MATRIX PROTEIN, PUTATIVE (AFU_ORTHOLOGUE AFUA_8G05410)-RELATED"/>
    <property type="match status" value="1"/>
</dbReference>
<feature type="compositionally biased region" description="Polar residues" evidence="1">
    <location>
        <begin position="274"/>
        <end position="291"/>
    </location>
</feature>
<evidence type="ECO:0000256" key="2">
    <source>
        <dbReference type="SAM" id="SignalP"/>
    </source>
</evidence>
<feature type="signal peptide" evidence="2">
    <location>
        <begin position="1"/>
        <end position="19"/>
    </location>
</feature>
<dbReference type="Proteomes" id="UP000076871">
    <property type="component" value="Unassembled WGS sequence"/>
</dbReference>
<dbReference type="GeneID" id="63821348"/>
<proteinExistence type="predicted"/>
<dbReference type="AlphaFoldDB" id="A0A165EM04"/>
<feature type="compositionally biased region" description="Low complexity" evidence="1">
    <location>
        <begin position="292"/>
        <end position="329"/>
    </location>
</feature>
<feature type="chain" id="PRO_5007857264" evidence="2">
    <location>
        <begin position="20"/>
        <end position="355"/>
    </location>
</feature>
<organism evidence="3 4">
    <name type="scientific">Laetiporus sulphureus 93-53</name>
    <dbReference type="NCBI Taxonomy" id="1314785"/>
    <lineage>
        <taxon>Eukaryota</taxon>
        <taxon>Fungi</taxon>
        <taxon>Dikarya</taxon>
        <taxon>Basidiomycota</taxon>
        <taxon>Agaricomycotina</taxon>
        <taxon>Agaricomycetes</taxon>
        <taxon>Polyporales</taxon>
        <taxon>Laetiporus</taxon>
    </lineage>
</organism>
<evidence type="ECO:0000313" key="3">
    <source>
        <dbReference type="EMBL" id="KZT07338.1"/>
    </source>
</evidence>
<gene>
    <name evidence="3" type="ORF">LAESUDRAFT_651799</name>
</gene>
<feature type="compositionally biased region" description="Low complexity" evidence="1">
    <location>
        <begin position="254"/>
        <end position="273"/>
    </location>
</feature>
<keyword evidence="4" id="KW-1185">Reference proteome</keyword>
<evidence type="ECO:0000313" key="4">
    <source>
        <dbReference type="Proteomes" id="UP000076871"/>
    </source>
</evidence>
<accession>A0A165EM04</accession>
<dbReference type="InterPro" id="IPR052982">
    <property type="entry name" value="SRP1/TIP1-like"/>
</dbReference>
<dbReference type="EMBL" id="KV427620">
    <property type="protein sequence ID" value="KZT07338.1"/>
    <property type="molecule type" value="Genomic_DNA"/>
</dbReference>
<dbReference type="RefSeq" id="XP_040765078.1">
    <property type="nucleotide sequence ID" value="XM_040904318.1"/>
</dbReference>
<sequence length="355" mass="34849">MFVSAVSAAILAIAALVRADPDPTTPSPGAVYDEGSTCDVAWIADTSGVWKTMNIELMTGNNYQMQLLTTIATVDGTDASKASYSYPCPDVDPNSAIYFYQFTSPDSANVYWTGRFAIATADGSTTPPTESTVYNGETVYWGNGALVGSSGTGTAASSGESSVAPTETATATPTDSTTLSTVVSTPTSISPDSATSSASSTVIASPTSATESASPTSATESASLTSATDSASPTSATDSASSSGLGITEVVQVTSSATTSSATSTGSASTISSDNASNTSASQTPATSSGMSSVSRASTAAPATTSDASSGTSSANGANSSSGSNSTSGALKVHGQVLQASIALGIAAVTFFVAM</sequence>
<feature type="compositionally biased region" description="Low complexity" evidence="1">
    <location>
        <begin position="151"/>
        <end position="243"/>
    </location>
</feature>
<dbReference type="PANTHER" id="PTHR40633:SF1">
    <property type="entry name" value="GPI ANCHORED SERINE-THREONINE RICH PROTEIN (AFU_ORTHOLOGUE AFUA_1G03630)"/>
    <property type="match status" value="1"/>
</dbReference>
<feature type="region of interest" description="Disordered" evidence="1">
    <location>
        <begin position="151"/>
        <end position="329"/>
    </location>
</feature>
<dbReference type="OrthoDB" id="2432613at2759"/>
<dbReference type="STRING" id="1314785.A0A165EM04"/>
<evidence type="ECO:0000256" key="1">
    <source>
        <dbReference type="SAM" id="MobiDB-lite"/>
    </source>
</evidence>
<protein>
    <submittedName>
        <fullName evidence="3">Uncharacterized protein</fullName>
    </submittedName>
</protein>
<keyword evidence="2" id="KW-0732">Signal</keyword>
<dbReference type="InParanoid" id="A0A165EM04"/>